<accession>A0A9J6FKI6</accession>
<name>A0A9J6FKI6_HAELO</name>
<feature type="transmembrane region" description="Helical" evidence="2">
    <location>
        <begin position="230"/>
        <end position="249"/>
    </location>
</feature>
<dbReference type="Gene3D" id="3.20.20.80">
    <property type="entry name" value="Glycosidases"/>
    <property type="match status" value="1"/>
</dbReference>
<dbReference type="GO" id="GO:0000281">
    <property type="term" value="P:mitotic cytokinesis"/>
    <property type="evidence" value="ECO:0007669"/>
    <property type="project" value="TreeGrafter"/>
</dbReference>
<dbReference type="AlphaFoldDB" id="A0A9J6FKI6"/>
<dbReference type="OrthoDB" id="6431443at2759"/>
<protein>
    <recommendedName>
        <fullName evidence="3">Anillin homology domain-containing protein</fullName>
    </recommendedName>
</protein>
<feature type="region of interest" description="Disordered" evidence="1">
    <location>
        <begin position="406"/>
        <end position="468"/>
    </location>
</feature>
<feature type="compositionally biased region" description="Polar residues" evidence="1">
    <location>
        <begin position="451"/>
        <end position="461"/>
    </location>
</feature>
<feature type="region of interest" description="Disordered" evidence="1">
    <location>
        <begin position="335"/>
        <end position="388"/>
    </location>
</feature>
<evidence type="ECO:0000313" key="4">
    <source>
        <dbReference type="EMBL" id="KAH9362921.1"/>
    </source>
</evidence>
<sequence>MLARAQKRGCPPAPPSRLAPKQRRIRRLFRDGPVLRMLPCFQLVHAHLEEPLSCGSLSSDNGFLSYPPLPFSQRSQLARFRMNLTESPYVLFVRKPVHALQALLGKLASRAVRASIHTEGEPGGPRLGVIATSSGHCILHCSLIDPVRVQKLGVQPPHTRGAGNPGLDTHFGLAGVATDSTYPPSGSCTNCVRADLYPIRDHGKQSAGGLRSGECPPGPVARLHDRVREWFYSALITTAWVVICIAHYAPVEASGVRVLLRAHWELRWRLVLNCRTPFAQPYRERVPSCVSRVGDDGFALSLRFGSQQTMMAERWPPISTQDKQERKRGPLVAILRMSDGRSQTVPPEPTERRRADERKTAGSMESKTVVNERDREAEHGVGDEMPPQKPAALRALQQQALGVTLEERRSRTGRRHHQGDSAASHSLMEGMNENKADGDASSSWKPELGSSAETAGTSQSAAEKVEKTPLSFEVNEGLATAAFVHLQTMQQASKAIDQCETSEWFSGTRTHVEAEKVLLVATQARLAALNEMQRLRGEEETPSDGRQRSLVVSKIILPIIVEALELSDGLLHYFVLLFQHDATVHASALMSSDDLASRNGGICLDFKVDDIQFSPLQENFNVKVDIFALKTMRRGVANKRKDYPTKKAKTKNKGAHSGKKAGCSSREPPESVPGGPSSVRLPSFRHLGFFLLDASTCGGCTVPVTMMPGCFCLEDSAFVQSELLPC</sequence>
<dbReference type="VEuPathDB" id="VectorBase:HLOH_051982"/>
<evidence type="ECO:0000259" key="3">
    <source>
        <dbReference type="Pfam" id="PF08174"/>
    </source>
</evidence>
<gene>
    <name evidence="4" type="ORF">HPB48_014297</name>
</gene>
<dbReference type="PANTHER" id="PTHR21538:SF23">
    <property type="entry name" value="ANILLIN"/>
    <property type="match status" value="1"/>
</dbReference>
<feature type="compositionally biased region" description="Basic and acidic residues" evidence="1">
    <location>
        <begin position="370"/>
        <end position="382"/>
    </location>
</feature>
<feature type="compositionally biased region" description="Basic and acidic residues" evidence="1">
    <location>
        <begin position="349"/>
        <end position="360"/>
    </location>
</feature>
<keyword evidence="2" id="KW-1133">Transmembrane helix</keyword>
<dbReference type="InterPro" id="IPR012966">
    <property type="entry name" value="AHD"/>
</dbReference>
<dbReference type="GO" id="GO:0000915">
    <property type="term" value="P:actomyosin contractile ring assembly"/>
    <property type="evidence" value="ECO:0007669"/>
    <property type="project" value="TreeGrafter"/>
</dbReference>
<proteinExistence type="predicted"/>
<dbReference type="PANTHER" id="PTHR21538">
    <property type="entry name" value="ANILLIN/RHOTEKIN RTKN"/>
    <property type="match status" value="1"/>
</dbReference>
<evidence type="ECO:0000256" key="1">
    <source>
        <dbReference type="SAM" id="MobiDB-lite"/>
    </source>
</evidence>
<feature type="compositionally biased region" description="Basic residues" evidence="1">
    <location>
        <begin position="646"/>
        <end position="659"/>
    </location>
</feature>
<dbReference type="Pfam" id="PF08174">
    <property type="entry name" value="Anillin"/>
    <property type="match status" value="1"/>
</dbReference>
<dbReference type="GO" id="GO:0005826">
    <property type="term" value="C:actomyosin contractile ring"/>
    <property type="evidence" value="ECO:0007669"/>
    <property type="project" value="TreeGrafter"/>
</dbReference>
<keyword evidence="5" id="KW-1185">Reference proteome</keyword>
<feature type="domain" description="Anillin homology" evidence="3">
    <location>
        <begin position="550"/>
        <end position="697"/>
    </location>
</feature>
<organism evidence="4 5">
    <name type="scientific">Haemaphysalis longicornis</name>
    <name type="common">Bush tick</name>
    <dbReference type="NCBI Taxonomy" id="44386"/>
    <lineage>
        <taxon>Eukaryota</taxon>
        <taxon>Metazoa</taxon>
        <taxon>Ecdysozoa</taxon>
        <taxon>Arthropoda</taxon>
        <taxon>Chelicerata</taxon>
        <taxon>Arachnida</taxon>
        <taxon>Acari</taxon>
        <taxon>Parasitiformes</taxon>
        <taxon>Ixodida</taxon>
        <taxon>Ixodoidea</taxon>
        <taxon>Ixodidae</taxon>
        <taxon>Haemaphysalinae</taxon>
        <taxon>Haemaphysalis</taxon>
    </lineage>
</organism>
<dbReference type="GO" id="GO:0031106">
    <property type="term" value="P:septin ring organization"/>
    <property type="evidence" value="ECO:0007669"/>
    <property type="project" value="TreeGrafter"/>
</dbReference>
<evidence type="ECO:0000313" key="5">
    <source>
        <dbReference type="Proteomes" id="UP000821853"/>
    </source>
</evidence>
<dbReference type="EMBL" id="JABSTR010000001">
    <property type="protein sequence ID" value="KAH9362921.1"/>
    <property type="molecule type" value="Genomic_DNA"/>
</dbReference>
<evidence type="ECO:0000256" key="2">
    <source>
        <dbReference type="SAM" id="Phobius"/>
    </source>
</evidence>
<reference evidence="4 5" key="1">
    <citation type="journal article" date="2020" name="Cell">
        <title>Large-Scale Comparative Analyses of Tick Genomes Elucidate Their Genetic Diversity and Vector Capacities.</title>
        <authorList>
            <consortium name="Tick Genome and Microbiome Consortium (TIGMIC)"/>
            <person name="Jia N."/>
            <person name="Wang J."/>
            <person name="Shi W."/>
            <person name="Du L."/>
            <person name="Sun Y."/>
            <person name="Zhan W."/>
            <person name="Jiang J.F."/>
            <person name="Wang Q."/>
            <person name="Zhang B."/>
            <person name="Ji P."/>
            <person name="Bell-Sakyi L."/>
            <person name="Cui X.M."/>
            <person name="Yuan T.T."/>
            <person name="Jiang B.G."/>
            <person name="Yang W.F."/>
            <person name="Lam T.T."/>
            <person name="Chang Q.C."/>
            <person name="Ding S.J."/>
            <person name="Wang X.J."/>
            <person name="Zhu J.G."/>
            <person name="Ruan X.D."/>
            <person name="Zhao L."/>
            <person name="Wei J.T."/>
            <person name="Ye R.Z."/>
            <person name="Que T.C."/>
            <person name="Du C.H."/>
            <person name="Zhou Y.H."/>
            <person name="Cheng J.X."/>
            <person name="Dai P.F."/>
            <person name="Guo W.B."/>
            <person name="Han X.H."/>
            <person name="Huang E.J."/>
            <person name="Li L.F."/>
            <person name="Wei W."/>
            <person name="Gao Y.C."/>
            <person name="Liu J.Z."/>
            <person name="Shao H.Z."/>
            <person name="Wang X."/>
            <person name="Wang C.C."/>
            <person name="Yang T.C."/>
            <person name="Huo Q.B."/>
            <person name="Li W."/>
            <person name="Chen H.Y."/>
            <person name="Chen S.E."/>
            <person name="Zhou L.G."/>
            <person name="Ni X.B."/>
            <person name="Tian J.H."/>
            <person name="Sheng Y."/>
            <person name="Liu T."/>
            <person name="Pan Y.S."/>
            <person name="Xia L.Y."/>
            <person name="Li J."/>
            <person name="Zhao F."/>
            <person name="Cao W.C."/>
        </authorList>
    </citation>
    <scope>NUCLEOTIDE SEQUENCE [LARGE SCALE GENOMIC DNA]</scope>
    <source>
        <strain evidence="4">HaeL-2018</strain>
    </source>
</reference>
<comment type="caution">
    <text evidence="4">The sequence shown here is derived from an EMBL/GenBank/DDBJ whole genome shotgun (WGS) entry which is preliminary data.</text>
</comment>
<dbReference type="Proteomes" id="UP000821853">
    <property type="component" value="Chromosome 1"/>
</dbReference>
<feature type="region of interest" description="Disordered" evidence="1">
    <location>
        <begin position="639"/>
        <end position="677"/>
    </location>
</feature>
<keyword evidence="2" id="KW-0472">Membrane</keyword>
<keyword evidence="2" id="KW-0812">Transmembrane</keyword>
<dbReference type="InterPro" id="IPR051364">
    <property type="entry name" value="Cytokinesis/Rho-signaling"/>
</dbReference>